<feature type="region of interest" description="Disordered" evidence="8">
    <location>
        <begin position="441"/>
        <end position="494"/>
    </location>
</feature>
<feature type="compositionally biased region" description="Polar residues" evidence="8">
    <location>
        <begin position="447"/>
        <end position="463"/>
    </location>
</feature>
<organism evidence="11 12">
    <name type="scientific">Gomphillus americanus</name>
    <dbReference type="NCBI Taxonomy" id="1940652"/>
    <lineage>
        <taxon>Eukaryota</taxon>
        <taxon>Fungi</taxon>
        <taxon>Dikarya</taxon>
        <taxon>Ascomycota</taxon>
        <taxon>Pezizomycotina</taxon>
        <taxon>Lecanoromycetes</taxon>
        <taxon>OSLEUM clade</taxon>
        <taxon>Ostropomycetidae</taxon>
        <taxon>Ostropales</taxon>
        <taxon>Graphidaceae</taxon>
        <taxon>Gomphilloideae</taxon>
        <taxon>Gomphillus</taxon>
    </lineage>
</organism>
<keyword evidence="4" id="KW-0256">Endoplasmic reticulum</keyword>
<keyword evidence="5 9" id="KW-1133">Transmembrane helix</keyword>
<dbReference type="InterPro" id="IPR036938">
    <property type="entry name" value="PAP2/HPO_sf"/>
</dbReference>
<gene>
    <name evidence="11" type="ORF">GOMPHAMPRED_000247</name>
</gene>
<keyword evidence="2 9" id="KW-0812">Transmembrane</keyword>
<keyword evidence="12" id="KW-1185">Reference proteome</keyword>
<evidence type="ECO:0000256" key="5">
    <source>
        <dbReference type="ARBA" id="ARBA00022989"/>
    </source>
</evidence>
<feature type="domain" description="Phosphatidic acid phosphatase type 2/haloperoxidase" evidence="10">
    <location>
        <begin position="82"/>
        <end position="206"/>
    </location>
</feature>
<dbReference type="Proteomes" id="UP000664169">
    <property type="component" value="Unassembled WGS sequence"/>
</dbReference>
<sequence length="603" mass="67195">MEKAGDAGLKGLDHYKSRLPPWRYIPRQWLLPFLRRETIVLGRFQKAIRTPALDSYFAITANLGTLTFYMLFLPVLFWSGYTSLARAVVHVLAAGVFLSGFMKDLLCLPRPLSPPLVRITHSGSAALEYGFPSSHSTNAVSVAVYSILLLRNAGDAVSPTTKVCLEILVYLYASSIAFGRIYCGMHGVIDVVVGSILGALISVLEFYGVRPHEVAIMNGSWETILVIGLIILVLIRIHPEPADDCPCFDDSVAFAAVYGGIEFGNWQFAHTDMAWTQPGPATVPYSWREIGLVKTIVRILLGVFCIVMWREIMKPALLRSLPPVFRIVDRLGLILPRKYFKPATEYDRVPIENNTDSVVPPVSEIPEFLSRVAHPRRARSISIGPQSAADAHEALALRREMRQERRKSGGAVATGADRKLFVENMIVEEPKPLERQTDLSFPAALPTPSSSSNDLLSTVPQSQHDNRPLTPEGSTDGKSALSRTPSQDRRFNEKEERELFAQISKPRVRYDVEVVTKLFVYGGKFITHKGYTTVDANVKQVLHILRPLDVQLYSIMLDYLYIIDLAGTAIRTTSRPEIQKVKPFSLENHDAVKPNLLAALEYA</sequence>
<name>A0A8H3EAG2_9LECA</name>
<comment type="similarity">
    <text evidence="7">Belongs to the type 2 lipid phosphate phosphatase family.</text>
</comment>
<evidence type="ECO:0000256" key="3">
    <source>
        <dbReference type="ARBA" id="ARBA00022801"/>
    </source>
</evidence>
<dbReference type="CDD" id="cd03388">
    <property type="entry name" value="PAP2_SPPase1"/>
    <property type="match status" value="1"/>
</dbReference>
<evidence type="ECO:0000256" key="8">
    <source>
        <dbReference type="SAM" id="MobiDB-lite"/>
    </source>
</evidence>
<feature type="transmembrane region" description="Helical" evidence="9">
    <location>
        <begin position="188"/>
        <end position="207"/>
    </location>
</feature>
<dbReference type="AlphaFoldDB" id="A0A8H3EAG2"/>
<evidence type="ECO:0000313" key="11">
    <source>
        <dbReference type="EMBL" id="CAF9903431.1"/>
    </source>
</evidence>
<accession>A0A8H3EAG2</accession>
<dbReference type="GO" id="GO:0042392">
    <property type="term" value="F:sphingosine-1-phosphate phosphatase activity"/>
    <property type="evidence" value="ECO:0007669"/>
    <property type="project" value="TreeGrafter"/>
</dbReference>
<dbReference type="EMBL" id="CAJPDQ010000001">
    <property type="protein sequence ID" value="CAF9903431.1"/>
    <property type="molecule type" value="Genomic_DNA"/>
</dbReference>
<evidence type="ECO:0000256" key="4">
    <source>
        <dbReference type="ARBA" id="ARBA00022824"/>
    </source>
</evidence>
<dbReference type="Pfam" id="PF01569">
    <property type="entry name" value="PAP2"/>
    <property type="match status" value="1"/>
</dbReference>
<dbReference type="SMART" id="SM00014">
    <property type="entry name" value="acidPPc"/>
    <property type="match status" value="1"/>
</dbReference>
<dbReference type="GO" id="GO:0005789">
    <property type="term" value="C:endoplasmic reticulum membrane"/>
    <property type="evidence" value="ECO:0007669"/>
    <property type="project" value="UniProtKB-SubCell"/>
</dbReference>
<reference evidence="11" key="1">
    <citation type="submission" date="2021-03" db="EMBL/GenBank/DDBJ databases">
        <authorList>
            <person name="Tagirdzhanova G."/>
        </authorList>
    </citation>
    <scope>NUCLEOTIDE SEQUENCE</scope>
</reference>
<evidence type="ECO:0000256" key="7">
    <source>
        <dbReference type="ARBA" id="ARBA00038324"/>
    </source>
</evidence>
<evidence type="ECO:0000256" key="6">
    <source>
        <dbReference type="ARBA" id="ARBA00023136"/>
    </source>
</evidence>
<feature type="compositionally biased region" description="Polar residues" evidence="8">
    <location>
        <begin position="472"/>
        <end position="485"/>
    </location>
</feature>
<dbReference type="Gene3D" id="1.20.144.10">
    <property type="entry name" value="Phosphatidic acid phosphatase type 2/haloperoxidase"/>
    <property type="match status" value="1"/>
</dbReference>
<keyword evidence="3" id="KW-0378">Hydrolase</keyword>
<dbReference type="InterPro" id="IPR000326">
    <property type="entry name" value="PAP2/HPO"/>
</dbReference>
<dbReference type="PANTHER" id="PTHR14969:SF28">
    <property type="entry name" value="DIHYDROSPHINGOSINE 1-PHOSPHATE PHOSPHATASE LCB3-RELATED"/>
    <property type="match status" value="1"/>
</dbReference>
<feature type="transmembrane region" description="Helical" evidence="9">
    <location>
        <begin position="219"/>
        <end position="238"/>
    </location>
</feature>
<evidence type="ECO:0000313" key="12">
    <source>
        <dbReference type="Proteomes" id="UP000664169"/>
    </source>
</evidence>
<comment type="subcellular location">
    <subcellularLocation>
        <location evidence="1">Endoplasmic reticulum membrane</location>
        <topology evidence="1">Multi-pass membrane protein</topology>
    </subcellularLocation>
</comment>
<dbReference type="OrthoDB" id="301434at2759"/>
<comment type="caution">
    <text evidence="11">The sequence shown here is derived from an EMBL/GenBank/DDBJ whole genome shotgun (WGS) entry which is preliminary data.</text>
</comment>
<protein>
    <recommendedName>
        <fullName evidence="10">Phosphatidic acid phosphatase type 2/haloperoxidase domain-containing protein</fullName>
    </recommendedName>
</protein>
<evidence type="ECO:0000256" key="9">
    <source>
        <dbReference type="SAM" id="Phobius"/>
    </source>
</evidence>
<evidence type="ECO:0000259" key="10">
    <source>
        <dbReference type="SMART" id="SM00014"/>
    </source>
</evidence>
<dbReference type="SUPFAM" id="SSF48317">
    <property type="entry name" value="Acid phosphatase/Vanadium-dependent haloperoxidase"/>
    <property type="match status" value="1"/>
</dbReference>
<evidence type="ECO:0000256" key="1">
    <source>
        <dbReference type="ARBA" id="ARBA00004477"/>
    </source>
</evidence>
<keyword evidence="6 9" id="KW-0472">Membrane</keyword>
<feature type="transmembrane region" description="Helical" evidence="9">
    <location>
        <begin position="56"/>
        <end position="78"/>
    </location>
</feature>
<dbReference type="PANTHER" id="PTHR14969">
    <property type="entry name" value="SPHINGOSINE-1-PHOSPHATE PHOSPHOHYDROLASE"/>
    <property type="match status" value="1"/>
</dbReference>
<feature type="transmembrane region" description="Helical" evidence="9">
    <location>
        <begin position="290"/>
        <end position="309"/>
    </location>
</feature>
<proteinExistence type="inferred from homology"/>
<feature type="transmembrane region" description="Helical" evidence="9">
    <location>
        <begin position="84"/>
        <end position="102"/>
    </location>
</feature>
<feature type="transmembrane region" description="Helical" evidence="9">
    <location>
        <begin position="163"/>
        <end position="182"/>
    </location>
</feature>
<evidence type="ECO:0000256" key="2">
    <source>
        <dbReference type="ARBA" id="ARBA00022692"/>
    </source>
</evidence>